<dbReference type="EMBL" id="MG010893">
    <property type="protein sequence ID" value="AVD54038.1"/>
    <property type="molecule type" value="Genomic_RNA"/>
</dbReference>
<sequence>MAKKGRTYKHPSNGNCKDTKDFRRPGKKGPSKDKNYEEDNYKTMDNDLSWYSKNSQLLFDSANINYPYPVGSKMSLSYKSAAEDSTLEYYLPGIYQIGWRPSVGVSKDEASAVNIAARNVYSYIRQANSGAKNYDSNDLMIYLLAMDSCYAFHAFLIRLYGVIRNTAVTVRYMPEALTKVCGGDYTDLTAHLADLRYYINFYGARLSAMAVPNNMYYFTRHRWMSANVYADEPSSKPQLYVFVPEGFYKFGYDADKAGKLIYTPLGAVPSGVTSEVANIKGLTFEQLRTYGEALLAPIIGDEDFNIMSGDILKAYSSNIVMVPTITEDYTTGFAYSPEVLEQIHNLQCFETDWDANTWDIVQSADKSYLEFKPTCSPIVVMPEVFIDSKLDVPSAGDSMILSRLITMIELDPEDPDTTAYLSTSGSEVVTSCHEYQYVTTTDAIGFPGTLVGRNMPTLNYLLPSVNASTGSVVNDSLTWNKIVNSLGVGSADRAPLRTWLIGSAKMTTTTSGKTYSASMVIRVTGQKNNLSKLGRDSLDRMHQTALLSLFNSSCRFPL</sequence>
<dbReference type="Gene3D" id="1.20.140.120">
    <property type="match status" value="2"/>
</dbReference>
<evidence type="ECO:0000313" key="2">
    <source>
        <dbReference type="EMBL" id="AVD54038.1"/>
    </source>
</evidence>
<feature type="compositionally biased region" description="Basic and acidic residues" evidence="1">
    <location>
        <begin position="17"/>
        <end position="39"/>
    </location>
</feature>
<reference evidence="2" key="1">
    <citation type="submission" date="2017-09" db="EMBL/GenBank/DDBJ databases">
        <authorList>
            <person name="Ehlers B."/>
            <person name="Leendertz F.H."/>
        </authorList>
    </citation>
    <scope>NUCLEOTIDE SEQUENCE</scope>
    <source>
        <strain evidence="2">WUSTL</strain>
    </source>
</reference>
<dbReference type="InterPro" id="IPR048835">
    <property type="entry name" value="CP_picobirnavirus"/>
</dbReference>
<dbReference type="InterPro" id="IPR049178">
    <property type="entry name" value="CP_picobirnavirus_sf"/>
</dbReference>
<name>A0A2L1FE69_9VIRU</name>
<evidence type="ECO:0000256" key="1">
    <source>
        <dbReference type="SAM" id="MobiDB-lite"/>
    </source>
</evidence>
<reference evidence="2" key="2">
    <citation type="journal article" date="2018" name="Virology">
        <title>Extensive conservation of prokaryotic ribosomal binding sites in known and novel picobirnaviruses.</title>
        <authorList>
            <person name="Krishnamurthy S.R."/>
            <person name="Wang D."/>
        </authorList>
    </citation>
    <scope>NUCLEOTIDE SEQUENCE</scope>
    <source>
        <strain evidence="2">WUSTL</strain>
    </source>
</reference>
<accession>A0A2L1FE69</accession>
<dbReference type="Pfam" id="PF20816">
    <property type="entry name" value="PBV_CP"/>
    <property type="match status" value="1"/>
</dbReference>
<protein>
    <submittedName>
        <fullName evidence="2">Capsid</fullName>
    </submittedName>
</protein>
<organism evidence="2">
    <name type="scientific">Macaque picobirnavirus 8</name>
    <dbReference type="NCBI Taxonomy" id="2078824"/>
    <lineage>
        <taxon>Viruses</taxon>
        <taxon>Riboviria</taxon>
        <taxon>Orthornavirae</taxon>
        <taxon>Pisuviricota</taxon>
        <taxon>Duplopiviricetes</taxon>
        <taxon>Durnavirales</taxon>
        <taxon>Picobirnaviridae</taxon>
    </lineage>
</organism>
<feature type="region of interest" description="Disordered" evidence="1">
    <location>
        <begin position="1"/>
        <end position="39"/>
    </location>
</feature>
<proteinExistence type="predicted"/>